<evidence type="ECO:0000313" key="2">
    <source>
        <dbReference type="EMBL" id="TWI98750.1"/>
    </source>
</evidence>
<dbReference type="InterPro" id="IPR016181">
    <property type="entry name" value="Acyl_CoA_acyltransferase"/>
</dbReference>
<keyword evidence="3" id="KW-1185">Reference proteome</keyword>
<dbReference type="GO" id="GO:0016747">
    <property type="term" value="F:acyltransferase activity, transferring groups other than amino-acyl groups"/>
    <property type="evidence" value="ECO:0007669"/>
    <property type="project" value="InterPro"/>
</dbReference>
<keyword evidence="2" id="KW-0808">Transferase</keyword>
<dbReference type="InterPro" id="IPR051531">
    <property type="entry name" value="N-acetyltransferase"/>
</dbReference>
<evidence type="ECO:0000313" key="3">
    <source>
        <dbReference type="Proteomes" id="UP000317010"/>
    </source>
</evidence>
<dbReference type="Gene3D" id="3.40.630.30">
    <property type="match status" value="1"/>
</dbReference>
<accession>A0A562U0Y7</accession>
<dbReference type="PROSITE" id="PS51186">
    <property type="entry name" value="GNAT"/>
    <property type="match status" value="1"/>
</dbReference>
<organism evidence="2 3">
    <name type="scientific">Mucilaginibacter frigoritolerans</name>
    <dbReference type="NCBI Taxonomy" id="652788"/>
    <lineage>
        <taxon>Bacteria</taxon>
        <taxon>Pseudomonadati</taxon>
        <taxon>Bacteroidota</taxon>
        <taxon>Sphingobacteriia</taxon>
        <taxon>Sphingobacteriales</taxon>
        <taxon>Sphingobacteriaceae</taxon>
        <taxon>Mucilaginibacter</taxon>
    </lineage>
</organism>
<dbReference type="PANTHER" id="PTHR43792">
    <property type="entry name" value="GNAT FAMILY, PUTATIVE (AFU_ORTHOLOGUE AFUA_3G00765)-RELATED-RELATED"/>
    <property type="match status" value="1"/>
</dbReference>
<name>A0A562U0Y7_9SPHI</name>
<gene>
    <name evidence="2" type="ORF">JN11_02938</name>
</gene>
<feature type="domain" description="N-acetyltransferase" evidence="1">
    <location>
        <begin position="10"/>
        <end position="168"/>
    </location>
</feature>
<reference evidence="2 3" key="1">
    <citation type="submission" date="2019-07" db="EMBL/GenBank/DDBJ databases">
        <title>Genomic Encyclopedia of Archaeal and Bacterial Type Strains, Phase II (KMG-II): from individual species to whole genera.</title>
        <authorList>
            <person name="Goeker M."/>
        </authorList>
    </citation>
    <scope>NUCLEOTIDE SEQUENCE [LARGE SCALE GENOMIC DNA]</scope>
    <source>
        <strain evidence="2 3">ATCC BAA-1854</strain>
    </source>
</reference>
<dbReference type="OrthoDB" id="9788916at2"/>
<dbReference type="AlphaFoldDB" id="A0A562U0Y7"/>
<protein>
    <submittedName>
        <fullName evidence="2">Ribosomal-protein-alanine N-acetyltransferase</fullName>
    </submittedName>
</protein>
<dbReference type="RefSeq" id="WP_144913671.1">
    <property type="nucleotide sequence ID" value="NZ_VLLI01000008.1"/>
</dbReference>
<dbReference type="EMBL" id="VLLI01000008">
    <property type="protein sequence ID" value="TWI98750.1"/>
    <property type="molecule type" value="Genomic_DNA"/>
</dbReference>
<dbReference type="PANTHER" id="PTHR43792:SF1">
    <property type="entry name" value="N-ACETYLTRANSFERASE DOMAIN-CONTAINING PROTEIN"/>
    <property type="match status" value="1"/>
</dbReference>
<dbReference type="InterPro" id="IPR000182">
    <property type="entry name" value="GNAT_dom"/>
</dbReference>
<evidence type="ECO:0000259" key="1">
    <source>
        <dbReference type="PROSITE" id="PS51186"/>
    </source>
</evidence>
<dbReference type="Proteomes" id="UP000317010">
    <property type="component" value="Unassembled WGS sequence"/>
</dbReference>
<dbReference type="Pfam" id="PF13302">
    <property type="entry name" value="Acetyltransf_3"/>
    <property type="match status" value="1"/>
</dbReference>
<comment type="caution">
    <text evidence="2">The sequence shown here is derived from an EMBL/GenBank/DDBJ whole genome shotgun (WGS) entry which is preliminary data.</text>
</comment>
<dbReference type="SUPFAM" id="SSF55729">
    <property type="entry name" value="Acyl-CoA N-acyltransferases (Nat)"/>
    <property type="match status" value="1"/>
</dbReference>
<proteinExistence type="predicted"/>
<sequence>MNIIAQTPSFVIRNFTPEEEATYLSLFEDEDVIEHLPKRSLKENIAIFHTTLIDYTEGKALGRWGIFNNGDNDFIGICLLRTYNYEPGKVELGYVLNKKFWGKGIASEMARIMVAYGFTHTGAHEIVAVTSLGNTGSQKVLEKAGLKRMPNFKRDGEELAYFRVEKLAWS</sequence>